<keyword evidence="9" id="KW-0325">Glycoprotein</keyword>
<feature type="transmembrane region" description="Helical" evidence="12">
    <location>
        <begin position="927"/>
        <end position="947"/>
    </location>
</feature>
<dbReference type="SUPFAM" id="SSF81324">
    <property type="entry name" value="Voltage-gated potassium channels"/>
    <property type="match status" value="4"/>
</dbReference>
<dbReference type="EMBL" id="VJMJ01000173">
    <property type="protein sequence ID" value="KAF0728753.1"/>
    <property type="molecule type" value="Genomic_DNA"/>
</dbReference>
<dbReference type="InterPro" id="IPR002048">
    <property type="entry name" value="EF_hand_dom"/>
</dbReference>
<keyword evidence="4" id="KW-0677">Repeat</keyword>
<name>A0A6G0WN47_9STRA</name>
<dbReference type="GO" id="GO:0001518">
    <property type="term" value="C:voltage-gated sodium channel complex"/>
    <property type="evidence" value="ECO:0007669"/>
    <property type="project" value="TreeGrafter"/>
</dbReference>
<proteinExistence type="predicted"/>
<feature type="transmembrane region" description="Helical" evidence="12">
    <location>
        <begin position="660"/>
        <end position="684"/>
    </location>
</feature>
<reference evidence="14 15" key="1">
    <citation type="submission" date="2019-07" db="EMBL/GenBank/DDBJ databases">
        <title>Genomics analysis of Aphanomyces spp. identifies a new class of oomycete effector associated with host adaptation.</title>
        <authorList>
            <person name="Gaulin E."/>
        </authorList>
    </citation>
    <scope>NUCLEOTIDE SEQUENCE [LARGE SCALE GENOMIC DNA]</scope>
    <source>
        <strain evidence="14 15">ATCC 201684</strain>
    </source>
</reference>
<feature type="transmembrane region" description="Helical" evidence="12">
    <location>
        <begin position="749"/>
        <end position="772"/>
    </location>
</feature>
<evidence type="ECO:0000256" key="7">
    <source>
        <dbReference type="ARBA" id="ARBA00023065"/>
    </source>
</evidence>
<dbReference type="PANTHER" id="PTHR10037">
    <property type="entry name" value="VOLTAGE-GATED CATION CHANNEL CALCIUM AND SODIUM"/>
    <property type="match status" value="1"/>
</dbReference>
<dbReference type="InterPro" id="IPR005821">
    <property type="entry name" value="Ion_trans_dom"/>
</dbReference>
<dbReference type="GO" id="GO:0005509">
    <property type="term" value="F:calcium ion binding"/>
    <property type="evidence" value="ECO:0007669"/>
    <property type="project" value="InterPro"/>
</dbReference>
<feature type="transmembrane region" description="Helical" evidence="12">
    <location>
        <begin position="570"/>
        <end position="589"/>
    </location>
</feature>
<keyword evidence="15" id="KW-1185">Reference proteome</keyword>
<evidence type="ECO:0000313" key="14">
    <source>
        <dbReference type="EMBL" id="KAF0728753.1"/>
    </source>
</evidence>
<evidence type="ECO:0000256" key="3">
    <source>
        <dbReference type="ARBA" id="ARBA00022692"/>
    </source>
</evidence>
<dbReference type="Gene3D" id="1.10.238.10">
    <property type="entry name" value="EF-hand"/>
    <property type="match status" value="1"/>
</dbReference>
<dbReference type="Pfam" id="PF16905">
    <property type="entry name" value="GPHH"/>
    <property type="match status" value="1"/>
</dbReference>
<dbReference type="GO" id="GO:0005248">
    <property type="term" value="F:voltage-gated sodium channel activity"/>
    <property type="evidence" value="ECO:0007669"/>
    <property type="project" value="TreeGrafter"/>
</dbReference>
<protein>
    <recommendedName>
        <fullName evidence="13">EF-hand domain-containing protein</fullName>
    </recommendedName>
</protein>
<comment type="caution">
    <text evidence="14">The sequence shown here is derived from an EMBL/GenBank/DDBJ whole genome shotgun (WGS) entry which is preliminary data.</text>
</comment>
<dbReference type="FunFam" id="1.20.120.350:FF:000009">
    <property type="entry name" value="Voltage-dependent T-type calcium channel subunit alpha"/>
    <property type="match status" value="1"/>
</dbReference>
<evidence type="ECO:0000256" key="8">
    <source>
        <dbReference type="ARBA" id="ARBA00023136"/>
    </source>
</evidence>
<dbReference type="VEuPathDB" id="FungiDB:AeMF1_002439"/>
<evidence type="ECO:0000256" key="1">
    <source>
        <dbReference type="ARBA" id="ARBA00004141"/>
    </source>
</evidence>
<dbReference type="Proteomes" id="UP000481153">
    <property type="component" value="Unassembled WGS sequence"/>
</dbReference>
<dbReference type="PROSITE" id="PS50222">
    <property type="entry name" value="EF_HAND_2"/>
    <property type="match status" value="1"/>
</dbReference>
<accession>A0A6G0WN47</accession>
<feature type="transmembrane region" description="Helical" evidence="12">
    <location>
        <begin position="1385"/>
        <end position="1406"/>
    </location>
</feature>
<keyword evidence="2" id="KW-0813">Transport</keyword>
<keyword evidence="5" id="KW-0851">Voltage-gated channel</keyword>
<evidence type="ECO:0000256" key="9">
    <source>
        <dbReference type="ARBA" id="ARBA00023180"/>
    </source>
</evidence>
<dbReference type="GO" id="GO:0022843">
    <property type="term" value="F:voltage-gated monoatomic cation channel activity"/>
    <property type="evidence" value="ECO:0007669"/>
    <property type="project" value="UniProtKB-ARBA"/>
</dbReference>
<dbReference type="Gene3D" id="1.10.287.70">
    <property type="match status" value="4"/>
</dbReference>
<evidence type="ECO:0000313" key="15">
    <source>
        <dbReference type="Proteomes" id="UP000481153"/>
    </source>
</evidence>
<comment type="subcellular location">
    <subcellularLocation>
        <location evidence="1">Membrane</location>
        <topology evidence="1">Multi-pass membrane protein</topology>
    </subcellularLocation>
</comment>
<feature type="transmembrane region" description="Helical" evidence="12">
    <location>
        <begin position="1331"/>
        <end position="1351"/>
    </location>
</feature>
<feature type="compositionally biased region" description="Basic and acidic residues" evidence="11">
    <location>
        <begin position="11"/>
        <end position="21"/>
    </location>
</feature>
<sequence length="1778" mass="199087">MRPSTAITDPVDGRSQSRRDRAVVTLEPTSKVEVVLVKDESKRRMLNERKGASSRRLNVLRNSLVNILTLRGAILVYIKHEIFRRSKQDDEFQTISLGCLRKSNVLRRFCIRFVSSIWFDRFITLCVLLNTILLGFVDYSDPWAEGPNPTKLANRIIDTANTISLLIFISEGVLKVIAQGFLWGKDSYLSEGWNRLDFLIILSGMLSWVKGTSKIGSIRVLRVLRPLRTLHSLPGLKVLTTALLASLPALGNVAILLAFIYLVFAILGMELWRGSFGYRCRLTPFPVALNFDASNASSLSAYPPDPTYLAAVVANPWLYPCLDENLNPIAVNTTWSRPLNCFWPVDTREVNPALCSPTASAGRQCGGNLTCGSNYDLFGNPRFLNVLVNGTIAMSISQYDTFNSKLNYGFTSFDNVWSAFVVILQTVTASGWMALTQMTQQMGGHIGAALYFNGLLFIGMCFLLQLNMAVLYSEFVKAKEEQHKLAQGKRRSSAIVRFIHVATMKHIQLTMSSYSSSFHPQTKKRLKLIQNLVRRLVRTAFFHHLGLLVTVLNIAALASDHHPFDPDFSYYTQMLNFVFMIYFALELVLKVIGHGLSGFWADGFNRFDLVTVVLGFLEIAVSPPAILNGTKQTSTTGIFTALRAARAIKLARAWKSLHKLLLAIGAAMGEILNFLFFLVLFLFVTSLLGMELFATKFQFDINNYPVPFNNTNPTARLHRSNFDSIEWALFTVFQVLTYDNFPSVLYDGWLVAGWIAPLYISFIIVIGVWIVMNMFSAILVESVLVDSEERALPVDASVFESDLSDKESSGGVVEISNEKAAPKIPSRRMRALHRAFRRFFHHAHETYSQRNSTMDSIPAVPLSGKSLGIFGPTNPIRRFCVFLLTRREYTWAVTAAIATSCICTAFDSPLIDRTSGVGLMLDRLNTVFAILFGAEMIITIIAMGLIFDQDAYVRDPWRVLDGFIVFVSVIPLFVSKAGALQSLRALRTCRALRPLRVINKLPQLKIVVNVLFKCIPEIGRALLFFFFILFMFGIMSVMLFKGAISTCTISPYNYGLSAETTPPPWFPSSYTGDYVSNLESVDVMTYPIPWIAMTRDQQSALAPVWNTSGCGPFPDDYTPTSKEICLCYASVNQTTWTSLVPQRFDNIFESLGALYEITTMEGWSNVAIATIDSVGPDMQPIQNNRPIFMVYWWIFMIVCAFFTTNLFIGVLCESFVRENYGALVTEEQVQWVKMQRRVMALSPHVLYPEPKHPWRRRIFHLVNKPVFEHIMTFATILNTALMAAHTQDESALVMTVLNDLFMFLSTVYVVESALKLAAFGTFYFREMRNQLDFLIAILTWLDVGLTTFGHIDLGLADTLIRVARVARTLRLIRQTKSLKNLFDTLIVSLPAVANVTSLLLLFYYIYAAVAVQLYATVALNGEMLTEDQNFQTFWLALQTLIGFSTGENWDNFIWQVYDTLPSTNPTCANRDFNASMCGFNNSQGCLPLDGCGSWTIVPFLYSFFLFLGYIGINLFSGIVVDAIGDSTVTCPVNAHTLAEFADMWASFDPRATGLITADQLTDLLVALPPPFGFSGLSGYTRKRVVTVIGDLNIPIYDDNFVHFKDVPRALVQRIMGEGKIDKMREIDRTMDALGVNKQFDDLWKKNRGSKAADDLRTRSLSPSSIYMAKFLVARCVRRYRARKAAALLAASTLDLAGKMQETPPTLVTPVSTAGLPVENIAETTEANRENPVRVPRVRRSVAGSRVIVLEPLPSASKVRKLSHTAVVPIQASEREGGD</sequence>
<keyword evidence="6 12" id="KW-1133">Transmembrane helix</keyword>
<feature type="transmembrane region" description="Helical" evidence="12">
    <location>
        <begin position="117"/>
        <end position="137"/>
    </location>
</feature>
<evidence type="ECO:0000259" key="13">
    <source>
        <dbReference type="PROSITE" id="PS50222"/>
    </source>
</evidence>
<keyword evidence="7" id="KW-0406">Ion transport</keyword>
<feature type="transmembrane region" description="Helical" evidence="12">
    <location>
        <begin position="450"/>
        <end position="472"/>
    </location>
</feature>
<keyword evidence="8 12" id="KW-0472">Membrane</keyword>
<dbReference type="InterPro" id="IPR031649">
    <property type="entry name" value="GPHH_dom"/>
</dbReference>
<feature type="transmembrane region" description="Helical" evidence="12">
    <location>
        <begin position="1190"/>
        <end position="1212"/>
    </location>
</feature>
<dbReference type="PANTHER" id="PTHR10037:SF62">
    <property type="entry name" value="SODIUM CHANNEL PROTEIN 60E"/>
    <property type="match status" value="1"/>
</dbReference>
<evidence type="ECO:0000256" key="11">
    <source>
        <dbReference type="SAM" id="MobiDB-lite"/>
    </source>
</evidence>
<feature type="domain" description="EF-hand" evidence="13">
    <location>
        <begin position="1535"/>
        <end position="1570"/>
    </location>
</feature>
<dbReference type="Gene3D" id="1.20.120.350">
    <property type="entry name" value="Voltage-gated potassium channels. Chain C"/>
    <property type="match status" value="4"/>
</dbReference>
<evidence type="ECO:0000256" key="4">
    <source>
        <dbReference type="ARBA" id="ARBA00022737"/>
    </source>
</evidence>
<gene>
    <name evidence="14" type="ORF">Ae201684_013497</name>
</gene>
<dbReference type="Pfam" id="PF00520">
    <property type="entry name" value="Ion_trans"/>
    <property type="match status" value="4"/>
</dbReference>
<feature type="transmembrane region" description="Helical" evidence="12">
    <location>
        <begin position="1499"/>
        <end position="1520"/>
    </location>
</feature>
<feature type="transmembrane region" description="Helical" evidence="12">
    <location>
        <begin position="536"/>
        <end position="558"/>
    </location>
</feature>
<dbReference type="InterPro" id="IPR043203">
    <property type="entry name" value="VGCC_Ca_Na"/>
</dbReference>
<feature type="transmembrane region" description="Helical" evidence="12">
    <location>
        <begin position="415"/>
        <end position="435"/>
    </location>
</feature>
<feature type="transmembrane region" description="Helical" evidence="12">
    <location>
        <begin position="1266"/>
        <end position="1285"/>
    </location>
</feature>
<evidence type="ECO:0000256" key="12">
    <source>
        <dbReference type="SAM" id="Phobius"/>
    </source>
</evidence>
<evidence type="ECO:0000256" key="10">
    <source>
        <dbReference type="ARBA" id="ARBA00023303"/>
    </source>
</evidence>
<evidence type="ECO:0000256" key="6">
    <source>
        <dbReference type="ARBA" id="ARBA00022989"/>
    </source>
</evidence>
<dbReference type="InterPro" id="IPR027359">
    <property type="entry name" value="Volt_channel_dom_sf"/>
</dbReference>
<evidence type="ECO:0000256" key="2">
    <source>
        <dbReference type="ARBA" id="ARBA00022448"/>
    </source>
</evidence>
<feature type="transmembrane region" description="Helical" evidence="12">
    <location>
        <begin position="1021"/>
        <end position="1040"/>
    </location>
</feature>
<keyword evidence="3 12" id="KW-0812">Transmembrane</keyword>
<feature type="transmembrane region" description="Helical" evidence="12">
    <location>
        <begin position="959"/>
        <end position="980"/>
    </location>
</feature>
<feature type="transmembrane region" description="Helical" evidence="12">
    <location>
        <begin position="253"/>
        <end position="272"/>
    </location>
</feature>
<evidence type="ECO:0000256" key="5">
    <source>
        <dbReference type="ARBA" id="ARBA00022882"/>
    </source>
</evidence>
<keyword evidence="10" id="KW-0407">Ion channel</keyword>
<feature type="region of interest" description="Disordered" evidence="11">
    <location>
        <begin position="1"/>
        <end position="21"/>
    </location>
</feature>
<organism evidence="14 15">
    <name type="scientific">Aphanomyces euteiches</name>
    <dbReference type="NCBI Taxonomy" id="100861"/>
    <lineage>
        <taxon>Eukaryota</taxon>
        <taxon>Sar</taxon>
        <taxon>Stramenopiles</taxon>
        <taxon>Oomycota</taxon>
        <taxon>Saprolegniomycetes</taxon>
        <taxon>Saprolegniales</taxon>
        <taxon>Verrucalvaceae</taxon>
        <taxon>Aphanomyces</taxon>
    </lineage>
</organism>